<dbReference type="RefSeq" id="WP_262654653.1">
    <property type="nucleotide sequence ID" value="NZ_JAOQKE010000008.1"/>
</dbReference>
<name>A0ABT2SM06_9FIRM</name>
<dbReference type="InterPro" id="IPR027417">
    <property type="entry name" value="P-loop_NTPase"/>
</dbReference>
<feature type="domain" description="Hflx-type G" evidence="7">
    <location>
        <begin position="202"/>
        <end position="366"/>
    </location>
</feature>
<dbReference type="PROSITE" id="PS51705">
    <property type="entry name" value="G_HFLX"/>
    <property type="match status" value="1"/>
</dbReference>
<evidence type="ECO:0000256" key="5">
    <source>
        <dbReference type="HAMAP-Rule" id="MF_00900"/>
    </source>
</evidence>
<comment type="caution">
    <text evidence="8">The sequence shown here is derived from an EMBL/GenBank/DDBJ whole genome shotgun (WGS) entry which is preliminary data.</text>
</comment>
<keyword evidence="4 5" id="KW-0342">GTP-binding</keyword>
<dbReference type="InterPro" id="IPR042108">
    <property type="entry name" value="GTPase_HflX_N_sf"/>
</dbReference>
<dbReference type="InterPro" id="IPR006073">
    <property type="entry name" value="GTP-bd"/>
</dbReference>
<comment type="subunit">
    <text evidence="5">Monomer. Associates with the 50S ribosomal subunit.</text>
</comment>
<proteinExistence type="inferred from homology"/>
<comment type="subcellular location">
    <subcellularLocation>
        <location evidence="5">Cytoplasm</location>
    </subcellularLocation>
    <text evidence="5">May associate with membranes.</text>
</comment>
<evidence type="ECO:0000256" key="4">
    <source>
        <dbReference type="ARBA" id="ARBA00023134"/>
    </source>
</evidence>
<keyword evidence="5" id="KW-0963">Cytoplasm</keyword>
<evidence type="ECO:0000256" key="6">
    <source>
        <dbReference type="SAM" id="Coils"/>
    </source>
</evidence>
<keyword evidence="6" id="KW-0175">Coiled coil</keyword>
<reference evidence="8 9" key="1">
    <citation type="journal article" date="2021" name="ISME Commun">
        <title>Automated analysis of genomic sequences facilitates high-throughput and comprehensive description of bacteria.</title>
        <authorList>
            <person name="Hitch T.C.A."/>
        </authorList>
    </citation>
    <scope>NUCLEOTIDE SEQUENCE [LARGE SCALE GENOMIC DNA]</scope>
    <source>
        <strain evidence="8 9">Sanger_29</strain>
    </source>
</reference>
<dbReference type="Gene3D" id="3.40.50.11060">
    <property type="entry name" value="GTPase HflX, N-terminal domain"/>
    <property type="match status" value="1"/>
</dbReference>
<dbReference type="InterPro" id="IPR032305">
    <property type="entry name" value="GTP-bd_M"/>
</dbReference>
<dbReference type="InterPro" id="IPR025121">
    <property type="entry name" value="GTPase_HflX_N"/>
</dbReference>
<keyword evidence="3" id="KW-0460">Magnesium</keyword>
<keyword evidence="1" id="KW-0479">Metal-binding</keyword>
<dbReference type="NCBIfam" id="TIGR00231">
    <property type="entry name" value="small_GTP"/>
    <property type="match status" value="1"/>
</dbReference>
<dbReference type="InterPro" id="IPR005225">
    <property type="entry name" value="Small_GTP-bd"/>
</dbReference>
<evidence type="ECO:0000259" key="7">
    <source>
        <dbReference type="PROSITE" id="PS51705"/>
    </source>
</evidence>
<dbReference type="HAMAP" id="MF_00900">
    <property type="entry name" value="GTPase_HflX"/>
    <property type="match status" value="1"/>
</dbReference>
<accession>A0ABT2SM06</accession>
<dbReference type="PIRSF" id="PIRSF006809">
    <property type="entry name" value="GTP-binding_hflX_prd"/>
    <property type="match status" value="1"/>
</dbReference>
<dbReference type="NCBIfam" id="TIGR03156">
    <property type="entry name" value="GTP_HflX"/>
    <property type="match status" value="1"/>
</dbReference>
<keyword evidence="2 5" id="KW-0547">Nucleotide-binding</keyword>
<protein>
    <recommendedName>
        <fullName evidence="5">GTPase HflX</fullName>
    </recommendedName>
    <alternativeName>
        <fullName evidence="5">GTP-binding protein HflX</fullName>
    </alternativeName>
</protein>
<dbReference type="Gene3D" id="3.40.50.300">
    <property type="entry name" value="P-loop containing nucleotide triphosphate hydrolases"/>
    <property type="match status" value="1"/>
</dbReference>
<dbReference type="SUPFAM" id="SSF52540">
    <property type="entry name" value="P-loop containing nucleoside triphosphate hydrolases"/>
    <property type="match status" value="1"/>
</dbReference>
<sequence>MTGFDIIEEVEERVILVGVSTGEGDDTAQSLDELEELAKTAGAVTVGRVIQNREQIHPGTYIGTGKIAEVQQLAYEVEATGIICDDELTPAQLKNLEEELDLKVMDRTLIILDIFASRASTSEGKIQVELAQLKYRQARLVGLGSSLSRLGGGIGTRGPGEKKLEMDRRLIKSRIAQLNRELDEVKRHREVARSRRSRKSTAVIAIVGYTNAGKSTLLNTLTGAQVLEEDKLFATLDPTTRILELPSGQEILLTDTVGFIRKLPHHLIDAFRSTLEEAKYADMILHVVDASSPQMDQQMYVVYDTLKNLGVTDKKIVTLFNKQDKVEDGYLPRDLKAEKTVRISAKWGEGLEEVKKILEELLNEKNVLIERFYDYKDAGLIQLIRKYGQLLEEEYLGDGIHVKAYVPMEIYGTVTPENQKMKNREE</sequence>
<evidence type="ECO:0000313" key="9">
    <source>
        <dbReference type="Proteomes" id="UP001652338"/>
    </source>
</evidence>
<keyword evidence="9" id="KW-1185">Reference proteome</keyword>
<dbReference type="Pfam" id="PF16360">
    <property type="entry name" value="GTP-bdg_M"/>
    <property type="match status" value="1"/>
</dbReference>
<feature type="coiled-coil region" evidence="6">
    <location>
        <begin position="161"/>
        <end position="195"/>
    </location>
</feature>
<dbReference type="PRINTS" id="PR00326">
    <property type="entry name" value="GTP1OBG"/>
</dbReference>
<dbReference type="InterPro" id="IPR016496">
    <property type="entry name" value="GTPase_HflX"/>
</dbReference>
<dbReference type="PANTHER" id="PTHR10229">
    <property type="entry name" value="GTP-BINDING PROTEIN HFLX"/>
    <property type="match status" value="1"/>
</dbReference>
<organism evidence="8 9">
    <name type="scientific">Muricoprocola aceti</name>
    <dbReference type="NCBI Taxonomy" id="2981772"/>
    <lineage>
        <taxon>Bacteria</taxon>
        <taxon>Bacillati</taxon>
        <taxon>Bacillota</taxon>
        <taxon>Clostridia</taxon>
        <taxon>Lachnospirales</taxon>
        <taxon>Lachnospiraceae</taxon>
        <taxon>Muricoprocola</taxon>
    </lineage>
</organism>
<evidence type="ECO:0000313" key="8">
    <source>
        <dbReference type="EMBL" id="MCU6725330.1"/>
    </source>
</evidence>
<dbReference type="CDD" id="cd01878">
    <property type="entry name" value="HflX"/>
    <property type="match status" value="1"/>
</dbReference>
<comment type="similarity">
    <text evidence="5">Belongs to the TRAFAC class OBG-HflX-like GTPase superfamily. HflX GTPase family.</text>
</comment>
<evidence type="ECO:0000256" key="2">
    <source>
        <dbReference type="ARBA" id="ARBA00022741"/>
    </source>
</evidence>
<dbReference type="Pfam" id="PF01926">
    <property type="entry name" value="MMR_HSR1"/>
    <property type="match status" value="1"/>
</dbReference>
<gene>
    <name evidence="5 8" type="primary">hflX</name>
    <name evidence="8" type="ORF">OCV47_08205</name>
</gene>
<dbReference type="PANTHER" id="PTHR10229:SF0">
    <property type="entry name" value="GTP-BINDING PROTEIN 6-RELATED"/>
    <property type="match status" value="1"/>
</dbReference>
<evidence type="ECO:0000256" key="3">
    <source>
        <dbReference type="ARBA" id="ARBA00022842"/>
    </source>
</evidence>
<dbReference type="Proteomes" id="UP001652338">
    <property type="component" value="Unassembled WGS sequence"/>
</dbReference>
<dbReference type="Pfam" id="PF13167">
    <property type="entry name" value="GTP-bdg_N"/>
    <property type="match status" value="1"/>
</dbReference>
<evidence type="ECO:0000256" key="1">
    <source>
        <dbReference type="ARBA" id="ARBA00022723"/>
    </source>
</evidence>
<dbReference type="Gene3D" id="6.10.250.2860">
    <property type="match status" value="1"/>
</dbReference>
<comment type="function">
    <text evidence="5">GTPase that associates with the 50S ribosomal subunit and may have a role during protein synthesis or ribosome biogenesis.</text>
</comment>
<dbReference type="EMBL" id="JAOQKE010000008">
    <property type="protein sequence ID" value="MCU6725330.1"/>
    <property type="molecule type" value="Genomic_DNA"/>
</dbReference>
<dbReference type="InterPro" id="IPR030394">
    <property type="entry name" value="G_HFLX_dom"/>
</dbReference>